<dbReference type="InterPro" id="IPR006580">
    <property type="entry name" value="Znf_TTF"/>
</dbReference>
<dbReference type="Pfam" id="PF05699">
    <property type="entry name" value="Dimer_Tnp_hAT"/>
    <property type="match status" value="1"/>
</dbReference>
<dbReference type="PANTHER" id="PTHR45749:SF35">
    <property type="entry name" value="AC-LIKE TRANSPOSASE-RELATED"/>
    <property type="match status" value="1"/>
</dbReference>
<dbReference type="InterPro" id="IPR025398">
    <property type="entry name" value="DUF4371"/>
</dbReference>
<gene>
    <name evidence="3" type="ORF">FWK35_00035031</name>
</gene>
<dbReference type="OrthoDB" id="1750591at2759"/>
<evidence type="ECO:0000313" key="4">
    <source>
        <dbReference type="Proteomes" id="UP000478052"/>
    </source>
</evidence>
<feature type="compositionally biased region" description="Basic and acidic residues" evidence="1">
    <location>
        <begin position="23"/>
        <end position="43"/>
    </location>
</feature>
<reference evidence="3 4" key="1">
    <citation type="submission" date="2019-08" db="EMBL/GenBank/DDBJ databases">
        <title>Whole genome of Aphis craccivora.</title>
        <authorList>
            <person name="Voronova N.V."/>
            <person name="Shulinski R.S."/>
            <person name="Bandarenka Y.V."/>
            <person name="Zhorov D.G."/>
            <person name="Warner D."/>
        </authorList>
    </citation>
    <scope>NUCLEOTIDE SEQUENCE [LARGE SCALE GENOMIC DNA]</scope>
    <source>
        <strain evidence="3">180601</strain>
        <tissue evidence="3">Whole Body</tissue>
    </source>
</reference>
<dbReference type="EMBL" id="VUJU01009773">
    <property type="protein sequence ID" value="KAF0717718.1"/>
    <property type="molecule type" value="Genomic_DNA"/>
</dbReference>
<dbReference type="Pfam" id="PF14291">
    <property type="entry name" value="DUF4371"/>
    <property type="match status" value="1"/>
</dbReference>
<evidence type="ECO:0000256" key="1">
    <source>
        <dbReference type="SAM" id="MobiDB-lite"/>
    </source>
</evidence>
<organism evidence="3 4">
    <name type="scientific">Aphis craccivora</name>
    <name type="common">Cowpea aphid</name>
    <dbReference type="NCBI Taxonomy" id="307492"/>
    <lineage>
        <taxon>Eukaryota</taxon>
        <taxon>Metazoa</taxon>
        <taxon>Ecdysozoa</taxon>
        <taxon>Arthropoda</taxon>
        <taxon>Hexapoda</taxon>
        <taxon>Insecta</taxon>
        <taxon>Pterygota</taxon>
        <taxon>Neoptera</taxon>
        <taxon>Paraneoptera</taxon>
        <taxon>Hemiptera</taxon>
        <taxon>Sternorrhyncha</taxon>
        <taxon>Aphidomorpha</taxon>
        <taxon>Aphidoidea</taxon>
        <taxon>Aphididae</taxon>
        <taxon>Aphidini</taxon>
        <taxon>Aphis</taxon>
        <taxon>Aphis</taxon>
    </lineage>
</organism>
<dbReference type="SMART" id="SM00597">
    <property type="entry name" value="ZnF_TTF"/>
    <property type="match status" value="1"/>
</dbReference>
<protein>
    <submittedName>
        <fullName evidence="3">Zinc finger MYM-type protein 1-like</fullName>
    </submittedName>
</protein>
<feature type="region of interest" description="Disordered" evidence="1">
    <location>
        <begin position="21"/>
        <end position="43"/>
    </location>
</feature>
<accession>A0A6G0W0Z7</accession>
<keyword evidence="4" id="KW-1185">Reference proteome</keyword>
<sequence>MAYEDKSLKINDNTEINNFKGDQVYDNKNNSDEDKSLNINDNTEKNNLKSDQVLFDSKNKSHEDKLFKNYDYTGKTMSENELTIKNSDEWKDPGYWPNFISQEIKYKILQFKATDLRENFLQNTFYRILANNEKVDRIWLVYSPVKDCVFCFCCKIFSNEKCHSDLATVGISDWRHLSDKLISHERSQYHIQSVKSWFELKIRIEMNETIDKRHQELIEKEQNHWKNVLIRILSIIQFLASNNDSFRGSSDVLYTKNNGKFLGLIEMLAKFDPVILEHVSRIKNKETYVHYLGHKIQDELIKMMAAEVKQRIIDSIKTAKYFSIIMVTTPDISHNEQLTILIRIVNMDDKNTTSAPVINEYFLDFIDVKSTTGLNLSEILISQLKIYNIDLKDCRGQAYDNGSNMIGQYKGVQSRILNINSRAFFTPCTAHSLNLVLCDAAKKSLRAITFFGIIRRVSTLFSASVGRWDVLKRNCQQFTVKQWSNTRWESRLNSVKALRFQLPFIINALEEVADDINDLVARSEAFSLLKEVSSYTFIISMIIWYDILIETNIVSKSLQSHNMDISNDEVIENEEEHFKITYFFVILDQAIKSLDKRFKQLESYSNNFGFLYRIGKLKAMQDDELMKYCKDLHMILSDECSKDIVGQDLFAELLIVRTLVDEEVTPLQALSELKKNSGSFPNITIALRIMLTIPVTSACAEKSFSKLKIIKSYLRNSIGQDKLSALALLSIEQDISKTINYEEIINAFAQNKSRKKLF</sequence>
<dbReference type="InterPro" id="IPR008906">
    <property type="entry name" value="HATC_C_dom"/>
</dbReference>
<dbReference type="AlphaFoldDB" id="A0A6G0W0Z7"/>
<dbReference type="GO" id="GO:0046983">
    <property type="term" value="F:protein dimerization activity"/>
    <property type="evidence" value="ECO:0007669"/>
    <property type="project" value="InterPro"/>
</dbReference>
<name>A0A6G0W0Z7_APHCR</name>
<dbReference type="InterPro" id="IPR012337">
    <property type="entry name" value="RNaseH-like_sf"/>
</dbReference>
<dbReference type="Proteomes" id="UP000478052">
    <property type="component" value="Unassembled WGS sequence"/>
</dbReference>
<proteinExistence type="predicted"/>
<comment type="caution">
    <text evidence="3">The sequence shown here is derived from an EMBL/GenBank/DDBJ whole genome shotgun (WGS) entry which is preliminary data.</text>
</comment>
<evidence type="ECO:0000313" key="3">
    <source>
        <dbReference type="EMBL" id="KAF0717718.1"/>
    </source>
</evidence>
<dbReference type="SUPFAM" id="SSF53098">
    <property type="entry name" value="Ribonuclease H-like"/>
    <property type="match status" value="1"/>
</dbReference>
<feature type="domain" description="TTF-type" evidence="2">
    <location>
        <begin position="127"/>
        <end position="209"/>
    </location>
</feature>
<evidence type="ECO:0000259" key="2">
    <source>
        <dbReference type="SMART" id="SM00597"/>
    </source>
</evidence>
<dbReference type="PANTHER" id="PTHR45749">
    <property type="match status" value="1"/>
</dbReference>